<keyword evidence="2 7" id="KW-0812">Transmembrane</keyword>
<keyword evidence="4 7" id="KW-0472">Membrane</keyword>
<keyword evidence="3 7" id="KW-1133">Transmembrane helix</keyword>
<dbReference type="InterPro" id="IPR000412">
    <property type="entry name" value="ABC_2_transport"/>
</dbReference>
<proteinExistence type="predicted"/>
<feature type="region of interest" description="Disordered" evidence="6">
    <location>
        <begin position="1"/>
        <end position="23"/>
    </location>
</feature>
<evidence type="ECO:0000313" key="9">
    <source>
        <dbReference type="EMBL" id="MEW9263615.1"/>
    </source>
</evidence>
<feature type="domain" description="ABC-2 type transporter transmembrane" evidence="8">
    <location>
        <begin position="33"/>
        <end position="235"/>
    </location>
</feature>
<dbReference type="InterPro" id="IPR052902">
    <property type="entry name" value="ABC-2_transporter"/>
</dbReference>
<feature type="compositionally biased region" description="Low complexity" evidence="6">
    <location>
        <begin position="1"/>
        <end position="20"/>
    </location>
</feature>
<protein>
    <submittedName>
        <fullName evidence="9">ABC transporter permease</fullName>
    </submittedName>
</protein>
<dbReference type="PANTHER" id="PTHR43027:SF2">
    <property type="entry name" value="TRANSPORT PERMEASE PROTEIN"/>
    <property type="match status" value="1"/>
</dbReference>
<feature type="transmembrane region" description="Helical" evidence="7">
    <location>
        <begin position="80"/>
        <end position="103"/>
    </location>
</feature>
<feature type="transmembrane region" description="Helical" evidence="7">
    <location>
        <begin position="50"/>
        <end position="68"/>
    </location>
</feature>
<feature type="transmembrane region" description="Helical" evidence="7">
    <location>
        <begin position="190"/>
        <end position="209"/>
    </location>
</feature>
<dbReference type="PIRSF" id="PIRSF006648">
    <property type="entry name" value="DrrB"/>
    <property type="match status" value="1"/>
</dbReference>
<comment type="subcellular location">
    <subcellularLocation>
        <location evidence="1">Membrane</location>
        <topology evidence="1">Multi-pass membrane protein</topology>
    </subcellularLocation>
</comment>
<name>A0ABV3P1W3_9ACTN</name>
<feature type="transmembrane region" description="Helical" evidence="7">
    <location>
        <begin position="124"/>
        <end position="151"/>
    </location>
</feature>
<organism evidence="9 10">
    <name type="scientific">Kineococcus endophyticus</name>
    <dbReference type="NCBI Taxonomy" id="1181883"/>
    <lineage>
        <taxon>Bacteria</taxon>
        <taxon>Bacillati</taxon>
        <taxon>Actinomycetota</taxon>
        <taxon>Actinomycetes</taxon>
        <taxon>Kineosporiales</taxon>
        <taxon>Kineosporiaceae</taxon>
        <taxon>Kineococcus</taxon>
    </lineage>
</organism>
<feature type="transmembrane region" description="Helical" evidence="7">
    <location>
        <begin position="163"/>
        <end position="183"/>
    </location>
</feature>
<dbReference type="InterPro" id="IPR013525">
    <property type="entry name" value="ABC2_TM"/>
</dbReference>
<accession>A0ABV3P1W3</accession>
<comment type="caution">
    <text evidence="9">The sequence shown here is derived from an EMBL/GenBank/DDBJ whole genome shotgun (WGS) entry which is preliminary data.</text>
</comment>
<dbReference type="RefSeq" id="WP_367636222.1">
    <property type="nucleotide sequence ID" value="NZ_JBFNQN010000002.1"/>
</dbReference>
<evidence type="ECO:0000256" key="1">
    <source>
        <dbReference type="ARBA" id="ARBA00004141"/>
    </source>
</evidence>
<evidence type="ECO:0000256" key="4">
    <source>
        <dbReference type="ARBA" id="ARBA00023136"/>
    </source>
</evidence>
<keyword evidence="5" id="KW-0046">Antibiotic resistance</keyword>
<evidence type="ECO:0000256" key="7">
    <source>
        <dbReference type="SAM" id="Phobius"/>
    </source>
</evidence>
<dbReference type="Proteomes" id="UP001555826">
    <property type="component" value="Unassembled WGS sequence"/>
</dbReference>
<evidence type="ECO:0000256" key="6">
    <source>
        <dbReference type="SAM" id="MobiDB-lite"/>
    </source>
</evidence>
<evidence type="ECO:0000256" key="3">
    <source>
        <dbReference type="ARBA" id="ARBA00022989"/>
    </source>
</evidence>
<keyword evidence="10" id="KW-1185">Reference proteome</keyword>
<evidence type="ECO:0000256" key="2">
    <source>
        <dbReference type="ARBA" id="ARBA00022692"/>
    </source>
</evidence>
<sequence>MSTTTSTSTSTTEPVVSTTRGAGGRFAGTLRRTWSLSHAELLLLRRNKTLMSIALVMPVSVIGLFSTLEGVGDGGDAAALATASLVGMLLLFVVYYTVLSTAVARREEGVLQRLRTGEAADGEILTALAVPAVAITLVQTLVLAVAGAAAIDLPLPQNPLLSLAGVLVGCVVFTGLALVTAVASKTLESVQVTSLPVIAVAALGAGAALPLDLLPGNLSRIAEFTPLSPVLTLVTAGWTGDPSGADVWRAAAVATVWAVAVLVAVRAWFRWSPRV</sequence>
<dbReference type="Pfam" id="PF01061">
    <property type="entry name" value="ABC2_membrane"/>
    <property type="match status" value="1"/>
</dbReference>
<evidence type="ECO:0000256" key="5">
    <source>
        <dbReference type="ARBA" id="ARBA00023251"/>
    </source>
</evidence>
<dbReference type="PANTHER" id="PTHR43027">
    <property type="entry name" value="DOXORUBICIN RESISTANCE ABC TRANSPORTER PERMEASE PROTEIN DRRC-RELATED"/>
    <property type="match status" value="1"/>
</dbReference>
<evidence type="ECO:0000259" key="8">
    <source>
        <dbReference type="Pfam" id="PF01061"/>
    </source>
</evidence>
<reference evidence="9 10" key="1">
    <citation type="submission" date="2024-07" db="EMBL/GenBank/DDBJ databases">
        <authorList>
            <person name="Thanompreechachai J."/>
            <person name="Duangmal K."/>
        </authorList>
    </citation>
    <scope>NUCLEOTIDE SEQUENCE [LARGE SCALE GENOMIC DNA]</scope>
    <source>
        <strain evidence="9 10">KCTC 19886</strain>
    </source>
</reference>
<gene>
    <name evidence="9" type="ORF">AB1207_02530</name>
</gene>
<feature type="transmembrane region" description="Helical" evidence="7">
    <location>
        <begin position="247"/>
        <end position="269"/>
    </location>
</feature>
<dbReference type="EMBL" id="JBFNQN010000002">
    <property type="protein sequence ID" value="MEW9263615.1"/>
    <property type="molecule type" value="Genomic_DNA"/>
</dbReference>
<evidence type="ECO:0000313" key="10">
    <source>
        <dbReference type="Proteomes" id="UP001555826"/>
    </source>
</evidence>